<comment type="caution">
    <text evidence="2">The sequence shown here is derived from an EMBL/GenBank/DDBJ whole genome shotgun (WGS) entry which is preliminary data.</text>
</comment>
<sequence length="454" mass="48775">MKKKYMYIALAFALTLSSAVNTFGATATGGTADANTVTSPAITAVTSSAVTASTGTAISTTTDSAVSTSGTAIEGVSLPQITDAKTLSLEEAIKIMKTTGASAETAELHRQSDISVGNGYSETVSRIKDTQDKLDALSQAPDAWVEANYGQSVVEMSYEAQVAGVSSNNKKIMQLRRDFARANTENNYQAELNQIEADTTSLYYKVLLAQDSLKIAKDNLTTQQKTLKNVEAKKAVGVLSKKDVLQAKSSVADAESAVRSAETQLKYANMSFNYLLGYNVQQEVIFTDTLDTVAASAEMPSADTAVQNALNSRIELKGANFAIKVYQILLEDVKAYPKNSSTYLNAKINLAESEKTAKDAYSKIEIDIRNKYNVVQDKKAAVEAAKELLTYATEGERLVELTNEEGLSTVEELLATQVNVYKAKLNVANANSEYALAVKSYTFAQGVGTTRISL</sequence>
<dbReference type="Gene3D" id="1.20.1600.10">
    <property type="entry name" value="Outer membrane efflux proteins (OEP)"/>
    <property type="match status" value="2"/>
</dbReference>
<feature type="chain" id="PRO_5039417110" evidence="1">
    <location>
        <begin position="23"/>
        <end position="454"/>
    </location>
</feature>
<dbReference type="PANTHER" id="PTHR30203:SF30">
    <property type="entry name" value="OUTER MEMBRANE PROTEIN-RELATED"/>
    <property type="match status" value="1"/>
</dbReference>
<dbReference type="GO" id="GO:0015562">
    <property type="term" value="F:efflux transmembrane transporter activity"/>
    <property type="evidence" value="ECO:0007669"/>
    <property type="project" value="InterPro"/>
</dbReference>
<dbReference type="RefSeq" id="WP_206582055.1">
    <property type="nucleotide sequence ID" value="NZ_JAFJZZ010000002.1"/>
</dbReference>
<evidence type="ECO:0000256" key="1">
    <source>
        <dbReference type="SAM" id="SignalP"/>
    </source>
</evidence>
<reference evidence="2" key="1">
    <citation type="submission" date="2021-02" db="EMBL/GenBank/DDBJ databases">
        <title>Abyssanaerobacter marinus gen.nov., sp., nov, anaerobic bacterium isolated from the Onnuri vent field of Indian Ocean and suggestion of Mogibacteriaceae fam. nov., and proposal of reclassification of ambiguous this family's genus member.</title>
        <authorList>
            <person name="Kim Y.J."/>
            <person name="Yang J.-A."/>
        </authorList>
    </citation>
    <scope>NUCLEOTIDE SEQUENCE</scope>
    <source>
        <strain evidence="2">DSM 2634</strain>
    </source>
</reference>
<proteinExistence type="predicted"/>
<dbReference type="EMBL" id="JAFJZZ010000002">
    <property type="protein sequence ID" value="MBN7773225.1"/>
    <property type="molecule type" value="Genomic_DNA"/>
</dbReference>
<dbReference type="Proteomes" id="UP000664545">
    <property type="component" value="Unassembled WGS sequence"/>
</dbReference>
<keyword evidence="1" id="KW-0732">Signal</keyword>
<dbReference type="InterPro" id="IPR010131">
    <property type="entry name" value="MdtP/NodT-like"/>
</dbReference>
<evidence type="ECO:0000313" key="2">
    <source>
        <dbReference type="EMBL" id="MBN7773225.1"/>
    </source>
</evidence>
<feature type="signal peptide" evidence="1">
    <location>
        <begin position="1"/>
        <end position="22"/>
    </location>
</feature>
<dbReference type="SUPFAM" id="SSF56954">
    <property type="entry name" value="Outer membrane efflux proteins (OEP)"/>
    <property type="match status" value="1"/>
</dbReference>
<dbReference type="PANTHER" id="PTHR30203">
    <property type="entry name" value="OUTER MEMBRANE CATION EFFLUX PROTEIN"/>
    <property type="match status" value="1"/>
</dbReference>
<accession>A0A939D8V1</accession>
<name>A0A939D8V1_CLOAM</name>
<organism evidence="2 3">
    <name type="scientific">Clostridium aminobutyricum</name>
    <dbReference type="NCBI Taxonomy" id="33953"/>
    <lineage>
        <taxon>Bacteria</taxon>
        <taxon>Bacillati</taxon>
        <taxon>Bacillota</taxon>
        <taxon>Clostridia</taxon>
        <taxon>Eubacteriales</taxon>
        <taxon>Clostridiaceae</taxon>
        <taxon>Clostridium</taxon>
    </lineage>
</organism>
<protein>
    <submittedName>
        <fullName evidence="2">TolC family protein</fullName>
    </submittedName>
</protein>
<evidence type="ECO:0000313" key="3">
    <source>
        <dbReference type="Proteomes" id="UP000664545"/>
    </source>
</evidence>
<dbReference type="AlphaFoldDB" id="A0A939D8V1"/>
<gene>
    <name evidence="2" type="ORF">JYB65_07610</name>
</gene>
<keyword evidence="3" id="KW-1185">Reference proteome</keyword>